<evidence type="ECO:0000313" key="8">
    <source>
        <dbReference type="Proteomes" id="UP000435112"/>
    </source>
</evidence>
<evidence type="ECO:0000256" key="1">
    <source>
        <dbReference type="SAM" id="SignalP"/>
    </source>
</evidence>
<dbReference type="Proteomes" id="UP000435112">
    <property type="component" value="Unassembled WGS sequence"/>
</dbReference>
<evidence type="ECO:0000313" key="7">
    <source>
        <dbReference type="Proteomes" id="UP000434957"/>
    </source>
</evidence>
<evidence type="ECO:0000313" key="5">
    <source>
        <dbReference type="EMBL" id="KAE9360621.1"/>
    </source>
</evidence>
<dbReference type="CDD" id="cd05379">
    <property type="entry name" value="CAP_bacterial"/>
    <property type="match status" value="1"/>
</dbReference>
<dbReference type="PANTHER" id="PTHR31157:SF1">
    <property type="entry name" value="SCP DOMAIN-CONTAINING PROTEIN"/>
    <property type="match status" value="1"/>
</dbReference>
<feature type="signal peptide" evidence="1">
    <location>
        <begin position="1"/>
        <end position="27"/>
    </location>
</feature>
<keyword evidence="7" id="KW-1185">Reference proteome</keyword>
<dbReference type="PANTHER" id="PTHR31157">
    <property type="entry name" value="SCP DOMAIN-CONTAINING PROTEIN"/>
    <property type="match status" value="1"/>
</dbReference>
<accession>A0A6A4G9N2</accession>
<protein>
    <recommendedName>
        <fullName evidence="2">SCP domain-containing protein</fullName>
    </recommendedName>
</protein>
<dbReference type="SUPFAM" id="SSF55797">
    <property type="entry name" value="PR-1-like"/>
    <property type="match status" value="1"/>
</dbReference>
<evidence type="ECO:0000313" key="3">
    <source>
        <dbReference type="EMBL" id="KAE9044338.1"/>
    </source>
</evidence>
<gene>
    <name evidence="4" type="ORF">PR001_g63</name>
    <name evidence="3" type="ORF">PR002_g2857</name>
    <name evidence="5" type="ORF">PR003_g106</name>
</gene>
<dbReference type="EMBL" id="QXFT01000002">
    <property type="protein sequence ID" value="KAE9360621.1"/>
    <property type="molecule type" value="Genomic_DNA"/>
</dbReference>
<dbReference type="Pfam" id="PF00188">
    <property type="entry name" value="CAP"/>
    <property type="match status" value="1"/>
</dbReference>
<organism evidence="5 7">
    <name type="scientific">Phytophthora rubi</name>
    <dbReference type="NCBI Taxonomy" id="129364"/>
    <lineage>
        <taxon>Eukaryota</taxon>
        <taxon>Sar</taxon>
        <taxon>Stramenopiles</taxon>
        <taxon>Oomycota</taxon>
        <taxon>Peronosporomycetes</taxon>
        <taxon>Peronosporales</taxon>
        <taxon>Peronosporaceae</taxon>
        <taxon>Phytophthora</taxon>
    </lineage>
</organism>
<evidence type="ECO:0000313" key="6">
    <source>
        <dbReference type="Proteomes" id="UP000429607"/>
    </source>
</evidence>
<dbReference type="AlphaFoldDB" id="A0A6A4G9N2"/>
<feature type="chain" id="PRO_5033525376" description="SCP domain-containing protein" evidence="1">
    <location>
        <begin position="28"/>
        <end position="211"/>
    </location>
</feature>
<dbReference type="Proteomes" id="UP000434957">
    <property type="component" value="Unassembled WGS sequence"/>
</dbReference>
<dbReference type="Proteomes" id="UP000429607">
    <property type="component" value="Unassembled WGS sequence"/>
</dbReference>
<proteinExistence type="predicted"/>
<feature type="domain" description="SCP" evidence="2">
    <location>
        <begin position="78"/>
        <end position="203"/>
    </location>
</feature>
<evidence type="ECO:0000313" key="4">
    <source>
        <dbReference type="EMBL" id="KAE9052871.1"/>
    </source>
</evidence>
<dbReference type="Gene3D" id="3.40.33.10">
    <property type="entry name" value="CAP"/>
    <property type="match status" value="1"/>
</dbReference>
<name>A0A6A4G9N2_9STRA</name>
<dbReference type="EMBL" id="QXFU01000100">
    <property type="protein sequence ID" value="KAE9044338.1"/>
    <property type="molecule type" value="Genomic_DNA"/>
</dbReference>
<reference evidence="5 7" key="1">
    <citation type="submission" date="2018-08" db="EMBL/GenBank/DDBJ databases">
        <title>Genomic investigation of the strawberry pathogen Phytophthora fragariae indicates pathogenicity is determined by transcriptional variation in three key races.</title>
        <authorList>
            <person name="Adams T.M."/>
            <person name="Armitage A.D."/>
            <person name="Sobczyk M.K."/>
            <person name="Bates H.J."/>
            <person name="Dunwell J.M."/>
            <person name="Nellist C.F."/>
            <person name="Harrison R.J."/>
        </authorList>
    </citation>
    <scope>NUCLEOTIDE SEQUENCE [LARGE SCALE GENOMIC DNA]</scope>
    <source>
        <strain evidence="4 6">SCRP249</strain>
        <strain evidence="3 8">SCRP324</strain>
        <strain evidence="5 7">SCRP333</strain>
    </source>
</reference>
<dbReference type="SMART" id="SM00198">
    <property type="entry name" value="SCP"/>
    <property type="match status" value="1"/>
</dbReference>
<keyword evidence="1" id="KW-0732">Signal</keyword>
<sequence>MSTFARRCPALLLVLVVTLLVYSTSVATIPTPIIGDAIFEDITTAAPIIGEAIFEDLTNITNPNNITRNLQAAYPPRGFQTEMLNAVNKERTSRGLPALCMNKKLEDAAQGHSNDMAAHDYMSHTGSDGSTMSQRIKAAGYKRTACGENVAAGHTSVEQVVAAWMASKHHRDNILRAKFTMFGCGYAYNENSTYQHYWTQNFGASKVEQCS</sequence>
<evidence type="ECO:0000259" key="2">
    <source>
        <dbReference type="SMART" id="SM00198"/>
    </source>
</evidence>
<dbReference type="OrthoDB" id="568194at2759"/>
<comment type="caution">
    <text evidence="5">The sequence shown here is derived from an EMBL/GenBank/DDBJ whole genome shotgun (WGS) entry which is preliminary data.</text>
</comment>
<dbReference type="InterPro" id="IPR014044">
    <property type="entry name" value="CAP_dom"/>
</dbReference>
<dbReference type="InterPro" id="IPR035940">
    <property type="entry name" value="CAP_sf"/>
</dbReference>
<dbReference type="EMBL" id="QXFV01000002">
    <property type="protein sequence ID" value="KAE9052871.1"/>
    <property type="molecule type" value="Genomic_DNA"/>
</dbReference>